<keyword evidence="3" id="KW-1185">Reference proteome</keyword>
<feature type="non-terminal residue" evidence="2">
    <location>
        <position position="57"/>
    </location>
</feature>
<organism evidence="2 3">
    <name type="scientific">Rhizophagus irregularis (strain DAOM 181602 / DAOM 197198 / MUCL 43194)</name>
    <name type="common">Arbuscular mycorrhizal fungus</name>
    <name type="synonym">Glomus intraradices</name>
    <dbReference type="NCBI Taxonomy" id="747089"/>
    <lineage>
        <taxon>Eukaryota</taxon>
        <taxon>Fungi</taxon>
        <taxon>Fungi incertae sedis</taxon>
        <taxon>Mucoromycota</taxon>
        <taxon>Glomeromycotina</taxon>
        <taxon>Glomeromycetes</taxon>
        <taxon>Glomerales</taxon>
        <taxon>Glomeraceae</taxon>
        <taxon>Rhizophagus</taxon>
    </lineage>
</organism>
<dbReference type="AlphaFoldDB" id="A0A2P4PP19"/>
<gene>
    <name evidence="2" type="ORF">GLOIN_2v1650678</name>
</gene>
<sequence>MQIMLFKHIGLIFTMISTMLHQNLKVLITNLKIQEHNPLHSTLGFFKAIINSQDYMC</sequence>
<reference evidence="2 3" key="1">
    <citation type="journal article" date="2013" name="Proc. Natl. Acad. Sci. U.S.A.">
        <title>Genome of an arbuscular mycorrhizal fungus provides insight into the oldest plant symbiosis.</title>
        <authorList>
            <person name="Tisserant E."/>
            <person name="Malbreil M."/>
            <person name="Kuo A."/>
            <person name="Kohler A."/>
            <person name="Symeonidi A."/>
            <person name="Balestrini R."/>
            <person name="Charron P."/>
            <person name="Duensing N."/>
            <person name="Frei Dit Frey N."/>
            <person name="Gianinazzi-Pearson V."/>
            <person name="Gilbert L.B."/>
            <person name="Handa Y."/>
            <person name="Herr J.R."/>
            <person name="Hijri M."/>
            <person name="Koul R."/>
            <person name="Kawaguchi M."/>
            <person name="Krajinski F."/>
            <person name="Lammers P.J."/>
            <person name="Masclaux F.G."/>
            <person name="Murat C."/>
            <person name="Morin E."/>
            <person name="Ndikumana S."/>
            <person name="Pagni M."/>
            <person name="Petitpierre D."/>
            <person name="Requena N."/>
            <person name="Rosikiewicz P."/>
            <person name="Riley R."/>
            <person name="Saito K."/>
            <person name="San Clemente H."/>
            <person name="Shapiro H."/>
            <person name="van Tuinen D."/>
            <person name="Becard G."/>
            <person name="Bonfante P."/>
            <person name="Paszkowski U."/>
            <person name="Shachar-Hill Y.Y."/>
            <person name="Tuskan G.A."/>
            <person name="Young P.W."/>
            <person name="Sanders I.R."/>
            <person name="Henrissat B."/>
            <person name="Rensing S.A."/>
            <person name="Grigoriev I.V."/>
            <person name="Corradi N."/>
            <person name="Roux C."/>
            <person name="Martin F."/>
        </authorList>
    </citation>
    <scope>NUCLEOTIDE SEQUENCE [LARGE SCALE GENOMIC DNA]</scope>
    <source>
        <strain evidence="2 3">DAOM 197198</strain>
    </source>
</reference>
<feature type="chain" id="PRO_5015138240" evidence="1">
    <location>
        <begin position="22"/>
        <end position="57"/>
    </location>
</feature>
<name>A0A2P4PP19_RHIID</name>
<evidence type="ECO:0000313" key="2">
    <source>
        <dbReference type="EMBL" id="POG67136.1"/>
    </source>
</evidence>
<feature type="signal peptide" evidence="1">
    <location>
        <begin position="1"/>
        <end position="21"/>
    </location>
</feature>
<keyword evidence="1" id="KW-0732">Signal</keyword>
<protein>
    <submittedName>
        <fullName evidence="2">Uncharacterized protein</fullName>
    </submittedName>
</protein>
<evidence type="ECO:0000256" key="1">
    <source>
        <dbReference type="SAM" id="SignalP"/>
    </source>
</evidence>
<evidence type="ECO:0000313" key="3">
    <source>
        <dbReference type="Proteomes" id="UP000018888"/>
    </source>
</evidence>
<accession>A0A2P4PP19</accession>
<dbReference type="EMBL" id="AUPC02000177">
    <property type="protein sequence ID" value="POG67136.1"/>
    <property type="molecule type" value="Genomic_DNA"/>
</dbReference>
<comment type="caution">
    <text evidence="2">The sequence shown here is derived from an EMBL/GenBank/DDBJ whole genome shotgun (WGS) entry which is preliminary data.</text>
</comment>
<proteinExistence type="predicted"/>
<reference evidence="2 3" key="2">
    <citation type="journal article" date="2018" name="New Phytol.">
        <title>High intraspecific genome diversity in the model arbuscular mycorrhizal symbiont Rhizophagus irregularis.</title>
        <authorList>
            <person name="Chen E.C.H."/>
            <person name="Morin E."/>
            <person name="Beaudet D."/>
            <person name="Noel J."/>
            <person name="Yildirir G."/>
            <person name="Ndikumana S."/>
            <person name="Charron P."/>
            <person name="St-Onge C."/>
            <person name="Giorgi J."/>
            <person name="Kruger M."/>
            <person name="Marton T."/>
            <person name="Ropars J."/>
            <person name="Grigoriev I.V."/>
            <person name="Hainaut M."/>
            <person name="Henrissat B."/>
            <person name="Roux C."/>
            <person name="Martin F."/>
            <person name="Corradi N."/>
        </authorList>
    </citation>
    <scope>NUCLEOTIDE SEQUENCE [LARGE SCALE GENOMIC DNA]</scope>
    <source>
        <strain evidence="2 3">DAOM 197198</strain>
    </source>
</reference>
<dbReference type="Proteomes" id="UP000018888">
    <property type="component" value="Unassembled WGS sequence"/>
</dbReference>